<dbReference type="STRING" id="237631.A0A0D1DW61"/>
<dbReference type="Proteomes" id="UP000000561">
    <property type="component" value="Chromosome 11"/>
</dbReference>
<feature type="compositionally biased region" description="Basic residues" evidence="2">
    <location>
        <begin position="212"/>
        <end position="222"/>
    </location>
</feature>
<dbReference type="AlphaFoldDB" id="A0A0D1DW61"/>
<feature type="domain" description="RING-type" evidence="3">
    <location>
        <begin position="843"/>
        <end position="885"/>
    </location>
</feature>
<dbReference type="SUPFAM" id="SSF57850">
    <property type="entry name" value="RING/U-box"/>
    <property type="match status" value="1"/>
</dbReference>
<feature type="region of interest" description="Disordered" evidence="2">
    <location>
        <begin position="657"/>
        <end position="676"/>
    </location>
</feature>
<feature type="region of interest" description="Disordered" evidence="2">
    <location>
        <begin position="1"/>
        <end position="97"/>
    </location>
</feature>
<gene>
    <name evidence="4" type="ORF">UMAG_11736</name>
</gene>
<keyword evidence="1" id="KW-0863">Zinc-finger</keyword>
<evidence type="ECO:0000256" key="2">
    <source>
        <dbReference type="SAM" id="MobiDB-lite"/>
    </source>
</evidence>
<dbReference type="KEGG" id="uma:UMAG_11736"/>
<feature type="compositionally biased region" description="Polar residues" evidence="2">
    <location>
        <begin position="484"/>
        <end position="509"/>
    </location>
</feature>
<feature type="compositionally biased region" description="Polar residues" evidence="2">
    <location>
        <begin position="51"/>
        <end position="62"/>
    </location>
</feature>
<sequence length="917" mass="100581">MDLLAVVDGFASTSPDPRALPAASDHPPSLPHRPDKGKARACDDSDDDSQKLQFSLAESSRSAHSRPAWSSSTSHHPAATSADPSHRNAKGKSRLIPSDSETNYWIASPISQMDDRATASSSTSHSRYERPSLITADSQCAPYEELSLKRSIREMASSPSSSPRHQSHLLPAEDASGSSSALGSPNNSFDVSLNPAMQSSSHSGYALPSTANKKRRSFRRHNSDHQSLAHGSEPPAASSSTVVMPRIHTPVQVEPHAHRTSLLVNSSTRDIHPLAPGAALCLSPEPLDSAARSDHSRADLSHRRTAFLDSARAQRSSSLIRRRRAFYIRDNDLLRNDPPQHSQALVDRPSSSTSDTFMAEFTRAVDLRLSSRAESTHDSRLSPNAANALRTEHLHSSRDQALQPTAPQLPYVRTASPLTLSFAADEANGLGHNAPRPLASQNLRRRIPAPFSDRSLSSLEFSASTALSRSIALSWSTLPCPHLSQSPSTYLSERSPDASPTAQASSHRYPSSHREDAGRTTETRRHEPPLAAATMAPERPESWRQPFRLRVSAQTREHAAVDDFGAVQRPFGLRGSRSSRSIFRTRVEADSRPDSNTTNQAESLRNNSSRADARRSEEAHNQPHISASLRSQFALRMASELAEPNVSTAQARFDPFGASPRLDARQTSGFESARGRLSSSLSRERYENESALEYLGRLMTHDTMLDEGVDGDVRDPLLRMAFESEASHSHALPRLFEPTPASSSNTFGHPPHLSLDARNFIADEDWAELNSYEGLTQLSERLGAAEICVPQSLIDTLPTCEYGKWDGGSCRQRDASCASPLLVGKGKGKQKVERAWTARDTMCPICREDYLDSDMLMSINKCCHAFHADCIRTWFKTAKTCPLCRADAFDQISLGLPALTFESSSTLAFDVEHRWVQ</sequence>
<dbReference type="VEuPathDB" id="FungiDB:UMAG_11736"/>
<dbReference type="GO" id="GO:0008270">
    <property type="term" value="F:zinc ion binding"/>
    <property type="evidence" value="ECO:0007669"/>
    <property type="project" value="UniProtKB-KW"/>
</dbReference>
<dbReference type="Pfam" id="PF13639">
    <property type="entry name" value="zf-RING_2"/>
    <property type="match status" value="1"/>
</dbReference>
<dbReference type="PANTHER" id="PTHR46171:SF3">
    <property type="entry name" value="GH10160P"/>
    <property type="match status" value="1"/>
</dbReference>
<reference evidence="4 5" key="1">
    <citation type="journal article" date="2006" name="Nature">
        <title>Insights from the genome of the biotrophic fungal plant pathogen Ustilago maydis.</title>
        <authorList>
            <person name="Kamper J."/>
            <person name="Kahmann R."/>
            <person name="Bolker M."/>
            <person name="Ma L.J."/>
            <person name="Brefort T."/>
            <person name="Saville B.J."/>
            <person name="Banuett F."/>
            <person name="Kronstad J.W."/>
            <person name="Gold S.E."/>
            <person name="Muller O."/>
            <person name="Perlin M.H."/>
            <person name="Wosten H.A."/>
            <person name="de Vries R."/>
            <person name="Ruiz-Herrera J."/>
            <person name="Reynaga-Pena C.G."/>
            <person name="Snetselaar K."/>
            <person name="McCann M."/>
            <person name="Perez-Martin J."/>
            <person name="Feldbrugge M."/>
            <person name="Basse C.W."/>
            <person name="Steinberg G."/>
            <person name="Ibeas J.I."/>
            <person name="Holloman W."/>
            <person name="Guzman P."/>
            <person name="Farman M."/>
            <person name="Stajich J.E."/>
            <person name="Sentandreu R."/>
            <person name="Gonzalez-Prieto J.M."/>
            <person name="Kennell J.C."/>
            <person name="Molina L."/>
            <person name="Schirawski J."/>
            <person name="Mendoza-Mendoza A."/>
            <person name="Greilinger D."/>
            <person name="Munch K."/>
            <person name="Rossel N."/>
            <person name="Scherer M."/>
            <person name="Vranes M."/>
            <person name="Ladendorf O."/>
            <person name="Vincon V."/>
            <person name="Fuchs U."/>
            <person name="Sandrock B."/>
            <person name="Meng S."/>
            <person name="Ho E.C."/>
            <person name="Cahill M.J."/>
            <person name="Boyce K.J."/>
            <person name="Klose J."/>
            <person name="Klosterman S.J."/>
            <person name="Deelstra H.J."/>
            <person name="Ortiz-Castellanos L."/>
            <person name="Li W."/>
            <person name="Sanchez-Alonso P."/>
            <person name="Schreier P.H."/>
            <person name="Hauser-Hahn I."/>
            <person name="Vaupel M."/>
            <person name="Koopmann E."/>
            <person name="Friedrich G."/>
            <person name="Voss H."/>
            <person name="Schluter T."/>
            <person name="Margolis J."/>
            <person name="Platt D."/>
            <person name="Swimmer C."/>
            <person name="Gnirke A."/>
            <person name="Chen F."/>
            <person name="Vysotskaia V."/>
            <person name="Mannhaupt G."/>
            <person name="Guldener U."/>
            <person name="Munsterkotter M."/>
            <person name="Haase D."/>
            <person name="Oesterheld M."/>
            <person name="Mewes H.W."/>
            <person name="Mauceli E.W."/>
            <person name="DeCaprio D."/>
            <person name="Wade C.M."/>
            <person name="Butler J."/>
            <person name="Young S."/>
            <person name="Jaffe D.B."/>
            <person name="Calvo S."/>
            <person name="Nusbaum C."/>
            <person name="Galagan J."/>
            <person name="Birren B.W."/>
        </authorList>
    </citation>
    <scope>NUCLEOTIDE SEQUENCE [LARGE SCALE GENOMIC DNA]</scope>
    <source>
        <strain evidence="5">DSM 14603 / FGSC 9021 / UM521</strain>
    </source>
</reference>
<evidence type="ECO:0000313" key="4">
    <source>
        <dbReference type="EMBL" id="KIS67911.1"/>
    </source>
</evidence>
<dbReference type="GO" id="GO:0061630">
    <property type="term" value="F:ubiquitin protein ligase activity"/>
    <property type="evidence" value="ECO:0000318"/>
    <property type="project" value="GO_Central"/>
</dbReference>
<organism evidence="4 5">
    <name type="scientific">Mycosarcoma maydis</name>
    <name type="common">Corn smut fungus</name>
    <name type="synonym">Ustilago maydis</name>
    <dbReference type="NCBI Taxonomy" id="5270"/>
    <lineage>
        <taxon>Eukaryota</taxon>
        <taxon>Fungi</taxon>
        <taxon>Dikarya</taxon>
        <taxon>Basidiomycota</taxon>
        <taxon>Ustilaginomycotina</taxon>
        <taxon>Ustilaginomycetes</taxon>
        <taxon>Ustilaginales</taxon>
        <taxon>Ustilaginaceae</taxon>
        <taxon>Mycosarcoma</taxon>
    </lineage>
</organism>
<keyword evidence="5" id="KW-1185">Reference proteome</keyword>
<dbReference type="PROSITE" id="PS50089">
    <property type="entry name" value="ZF_RING_2"/>
    <property type="match status" value="1"/>
</dbReference>
<dbReference type="InParanoid" id="A0A0D1DW61"/>
<dbReference type="InterPro" id="IPR013083">
    <property type="entry name" value="Znf_RING/FYVE/PHD"/>
</dbReference>
<protein>
    <recommendedName>
        <fullName evidence="3">RING-type domain-containing protein</fullName>
    </recommendedName>
</protein>
<dbReference type="Gene3D" id="3.30.40.10">
    <property type="entry name" value="Zinc/RING finger domain, C3HC4 (zinc finger)"/>
    <property type="match status" value="1"/>
</dbReference>
<dbReference type="GeneID" id="23567587"/>
<feature type="compositionally biased region" description="Polar residues" evidence="2">
    <location>
        <begin position="176"/>
        <end position="203"/>
    </location>
</feature>
<dbReference type="GO" id="GO:0016567">
    <property type="term" value="P:protein ubiquitination"/>
    <property type="evidence" value="ECO:0000318"/>
    <property type="project" value="GO_Central"/>
</dbReference>
<dbReference type="OrthoDB" id="8062037at2759"/>
<keyword evidence="1" id="KW-0479">Metal-binding</keyword>
<feature type="region of interest" description="Disordered" evidence="2">
    <location>
        <begin position="153"/>
        <end position="240"/>
    </location>
</feature>
<feature type="compositionally biased region" description="Basic and acidic residues" evidence="2">
    <location>
        <begin position="611"/>
        <end position="621"/>
    </location>
</feature>
<dbReference type="PANTHER" id="PTHR46171">
    <property type="entry name" value="GH10160P"/>
    <property type="match status" value="1"/>
</dbReference>
<proteinExistence type="predicted"/>
<name>A0A0D1DW61_MYCMD</name>
<evidence type="ECO:0000259" key="3">
    <source>
        <dbReference type="PROSITE" id="PS50089"/>
    </source>
</evidence>
<feature type="region of interest" description="Disordered" evidence="2">
    <location>
        <begin position="484"/>
        <end position="544"/>
    </location>
</feature>
<evidence type="ECO:0000313" key="5">
    <source>
        <dbReference type="Proteomes" id="UP000000561"/>
    </source>
</evidence>
<feature type="compositionally biased region" description="Basic and acidic residues" evidence="2">
    <location>
        <begin position="32"/>
        <end position="43"/>
    </location>
</feature>
<feature type="region of interest" description="Disordered" evidence="2">
    <location>
        <begin position="584"/>
        <end position="627"/>
    </location>
</feature>
<accession>A0A0D1DW61</accession>
<feature type="region of interest" description="Disordered" evidence="2">
    <location>
        <begin position="114"/>
        <end position="133"/>
    </location>
</feature>
<feature type="compositionally biased region" description="Basic and acidic residues" evidence="2">
    <location>
        <begin position="512"/>
        <end position="528"/>
    </location>
</feature>
<dbReference type="RefSeq" id="XP_011390574.1">
    <property type="nucleotide sequence ID" value="XM_011392272.1"/>
</dbReference>
<dbReference type="SMART" id="SM00184">
    <property type="entry name" value="RING"/>
    <property type="match status" value="1"/>
</dbReference>
<keyword evidence="1" id="KW-0862">Zinc</keyword>
<feature type="compositionally biased region" description="Polar residues" evidence="2">
    <location>
        <begin position="339"/>
        <end position="353"/>
    </location>
</feature>
<dbReference type="EMBL" id="CM003150">
    <property type="protein sequence ID" value="KIS67911.1"/>
    <property type="molecule type" value="Genomic_DNA"/>
</dbReference>
<evidence type="ECO:0000256" key="1">
    <source>
        <dbReference type="PROSITE-ProRule" id="PRU00175"/>
    </source>
</evidence>
<feature type="compositionally biased region" description="Low complexity" evidence="2">
    <location>
        <begin position="67"/>
        <end position="82"/>
    </location>
</feature>
<feature type="region of interest" description="Disordered" evidence="2">
    <location>
        <begin position="333"/>
        <end position="353"/>
    </location>
</feature>
<dbReference type="eggNOG" id="KOG0800">
    <property type="taxonomic scope" value="Eukaryota"/>
</dbReference>
<dbReference type="InterPro" id="IPR001841">
    <property type="entry name" value="Znf_RING"/>
</dbReference>